<dbReference type="Gene3D" id="3.40.50.140">
    <property type="match status" value="1"/>
</dbReference>
<dbReference type="Gene3D" id="3.30.65.10">
    <property type="entry name" value="Bacterial Topoisomerase I, domain 1"/>
    <property type="match status" value="1"/>
</dbReference>
<evidence type="ECO:0000256" key="7">
    <source>
        <dbReference type="ARBA" id="ARBA00023029"/>
    </source>
</evidence>
<feature type="domain" description="Topo IA-type catalytic" evidence="12">
    <location>
        <begin position="128"/>
        <end position="560"/>
    </location>
</feature>
<feature type="site" description="Interaction with DNA" evidence="10">
    <location>
        <position position="142"/>
    </location>
</feature>
<evidence type="ECO:0000256" key="1">
    <source>
        <dbReference type="ARBA" id="ARBA00000213"/>
    </source>
</evidence>
<sequence>MSKLVIVESPAKAKTIKKYLGRGYEVIASMGHVRDLPKTKMGVDIEHDFEPQYINIKGKGGLIKELKAAAKKCDTVYLAADPDREGEAISWHLAHILGLDVSAPNRVSFNEITKSGIQNGMKHPRTIDIDLFNAQQTRRILDRIVGYKLSPFLWRKVRKGLSAGRVQSVAVRLIVDRELEIRAFVPKEYWSIEAHHRIQGSQGRFVSKLVGKDGKKLEITDKQQADAVLADLKGQQFLIDSIKRGSRKRNPAPPFTTSTLQQEASRKLGFQSRRTMQAAQQLYEGVDVEDLGAVGLITYMRTDSLRISQDAQDEATAYIKDHYGDSYLPEKPRHYAQKKSANTQDAHEAIRPTMPSLTPMQIKDSLTADQFKLYNLIWKRFIASQMASSLLDTVTVNLKAAGYDFRATGFTVKFDGFTKVYIEGKDTQEEDEKSLPPIKEDSAILTDKVQGAQHFTEPPPRYTEATLIKAMEENGIGRPSTYAPTITTILSRGYVERQAKALAPTQLGEITTELLKEHFDSIVDVGFTAGLEDDLDKIEEGEADWVATLHHFYDQFDRTLQNAEKAMEGTRIKIPDEETDIVCELCGRKMVIKTGRYGKFLACPGFPECKNTKAITVETPGKCPVCGGKMLEKKSKRGRKFFGCEKNPTCSFMTWDEPLAEICPQCGSTLFKKTGKDAMIHCLKEGCGYVK</sequence>
<dbReference type="Pfam" id="PF01131">
    <property type="entry name" value="Topoisom_bac"/>
    <property type="match status" value="1"/>
</dbReference>
<name>A0A1C6HRP3_9FIRM</name>
<feature type="domain" description="Toprim" evidence="11">
    <location>
        <begin position="2"/>
        <end position="112"/>
    </location>
</feature>
<dbReference type="GO" id="GO:0006265">
    <property type="term" value="P:DNA topological change"/>
    <property type="evidence" value="ECO:0007669"/>
    <property type="project" value="UniProtKB-UniRule"/>
</dbReference>
<dbReference type="GO" id="GO:0005694">
    <property type="term" value="C:chromosome"/>
    <property type="evidence" value="ECO:0007669"/>
    <property type="project" value="InterPro"/>
</dbReference>
<dbReference type="GO" id="GO:0008270">
    <property type="term" value="F:zinc ion binding"/>
    <property type="evidence" value="ECO:0007669"/>
    <property type="project" value="UniProtKB-KW"/>
</dbReference>
<dbReference type="GO" id="GO:0003677">
    <property type="term" value="F:DNA binding"/>
    <property type="evidence" value="ECO:0007669"/>
    <property type="project" value="UniProtKB-KW"/>
</dbReference>
<dbReference type="Gene3D" id="1.10.460.10">
    <property type="entry name" value="Topoisomerase I, domain 2"/>
    <property type="match status" value="1"/>
</dbReference>
<dbReference type="EC" id="5.6.2.1" evidence="10"/>
<protein>
    <recommendedName>
        <fullName evidence="10">DNA topoisomerase 1</fullName>
        <ecNumber evidence="10">5.6.2.1</ecNumber>
    </recommendedName>
    <alternativeName>
        <fullName evidence="10">DNA topoisomerase I</fullName>
    </alternativeName>
</protein>
<dbReference type="SMART" id="SM00437">
    <property type="entry name" value="TOP1Ac"/>
    <property type="match status" value="1"/>
</dbReference>
<feature type="site" description="Interaction with DNA" evidence="10">
    <location>
        <position position="32"/>
    </location>
</feature>
<dbReference type="InterPro" id="IPR013826">
    <property type="entry name" value="Topo_IA_cen_sub3"/>
</dbReference>
<comment type="catalytic activity">
    <reaction evidence="1 10">
        <text>ATP-independent breakage of single-stranded DNA, followed by passage and rejoining.</text>
        <dbReference type="EC" id="5.6.2.1"/>
    </reaction>
</comment>
<evidence type="ECO:0000256" key="2">
    <source>
        <dbReference type="ARBA" id="ARBA00009446"/>
    </source>
</evidence>
<dbReference type="AlphaFoldDB" id="A0A1C6HRP3"/>
<evidence type="ECO:0000259" key="11">
    <source>
        <dbReference type="PROSITE" id="PS50880"/>
    </source>
</evidence>
<feature type="site" description="Interaction with DNA" evidence="10">
    <location>
        <position position="301"/>
    </location>
</feature>
<dbReference type="InterPro" id="IPR003602">
    <property type="entry name" value="Topo_IA_DNA-bd_dom"/>
</dbReference>
<feature type="site" description="Interaction with DNA" evidence="10">
    <location>
        <position position="154"/>
    </location>
</feature>
<comment type="function">
    <text evidence="10">Releases the supercoiling and torsional tension of DNA, which is introduced during the DNA replication and transcription, by transiently cleaving and rejoining one strand of the DNA duplex. Introduces a single-strand break via transesterification at a target site in duplex DNA. The scissile phosphodiester is attacked by the catalytic tyrosine of the enzyme, resulting in the formation of a DNA-(5'-phosphotyrosyl)-enzyme intermediate and the expulsion of a 3'-OH DNA strand. The free DNA strand then undergoes passage around the unbroken strand, thus removing DNA supercoils. Finally, in the religation step, the DNA 3'-OH attacks the covalent intermediate to expel the active-site tyrosine and restore the DNA phosphodiester backbone.</text>
</comment>
<dbReference type="InterPro" id="IPR003601">
    <property type="entry name" value="Topo_IA_2"/>
</dbReference>
<keyword evidence="3" id="KW-0479">Metal-binding</keyword>
<dbReference type="InterPro" id="IPR023406">
    <property type="entry name" value="Topo_IA_AS"/>
</dbReference>
<gene>
    <name evidence="10 13" type="primary">topA</name>
    <name evidence="13" type="ORF">SAMEA3545359_00988</name>
</gene>
<dbReference type="InterPro" id="IPR000380">
    <property type="entry name" value="Topo_IA"/>
</dbReference>
<dbReference type="InterPro" id="IPR034149">
    <property type="entry name" value="TOPRIM_TopoI"/>
</dbReference>
<comment type="subunit">
    <text evidence="10">Monomer.</text>
</comment>
<dbReference type="Gene3D" id="2.70.20.10">
    <property type="entry name" value="Topoisomerase I, domain 3"/>
    <property type="match status" value="1"/>
</dbReference>
<dbReference type="PROSITE" id="PS52039">
    <property type="entry name" value="TOPO_IA_2"/>
    <property type="match status" value="1"/>
</dbReference>
<dbReference type="InterPro" id="IPR006171">
    <property type="entry name" value="TOPRIM_dom"/>
</dbReference>
<dbReference type="InterPro" id="IPR028612">
    <property type="entry name" value="Topoisom_1_IA"/>
</dbReference>
<feature type="site" description="Interaction with DNA" evidence="10">
    <location>
        <position position="147"/>
    </location>
</feature>
<dbReference type="Gene3D" id="1.10.290.10">
    <property type="entry name" value="Topoisomerase I, domain 4"/>
    <property type="match status" value="1"/>
</dbReference>
<dbReference type="SUPFAM" id="SSF57783">
    <property type="entry name" value="Zinc beta-ribbon"/>
    <property type="match status" value="1"/>
</dbReference>
<dbReference type="PROSITE" id="PS50880">
    <property type="entry name" value="TOPRIM"/>
    <property type="match status" value="1"/>
</dbReference>
<dbReference type="PANTHER" id="PTHR42785:SF1">
    <property type="entry name" value="DNA TOPOISOMERASE"/>
    <property type="match status" value="1"/>
</dbReference>
<dbReference type="Pfam" id="PF01396">
    <property type="entry name" value="Zn_ribbon_Top1"/>
    <property type="match status" value="3"/>
</dbReference>
<reference evidence="13" key="1">
    <citation type="submission" date="2015-09" db="EMBL/GenBank/DDBJ databases">
        <authorList>
            <consortium name="Pathogen Informatics"/>
        </authorList>
    </citation>
    <scope>NUCLEOTIDE SEQUENCE</scope>
    <source>
        <strain evidence="13">2789STDY5834896</strain>
    </source>
</reference>
<dbReference type="HAMAP" id="MF_00952">
    <property type="entry name" value="Topoisom_1_prok"/>
    <property type="match status" value="1"/>
</dbReference>
<dbReference type="InterPro" id="IPR005733">
    <property type="entry name" value="TopoI_bac-type"/>
</dbReference>
<dbReference type="InterPro" id="IPR013497">
    <property type="entry name" value="Topo_IA_cen"/>
</dbReference>
<dbReference type="SUPFAM" id="SSF56712">
    <property type="entry name" value="Prokaryotic type I DNA topoisomerase"/>
    <property type="match status" value="1"/>
</dbReference>
<evidence type="ECO:0000256" key="5">
    <source>
        <dbReference type="ARBA" id="ARBA00022833"/>
    </source>
</evidence>
<keyword evidence="6" id="KW-0460">Magnesium</keyword>
<evidence type="ECO:0000256" key="3">
    <source>
        <dbReference type="ARBA" id="ARBA00022723"/>
    </source>
</evidence>
<keyword evidence="5" id="KW-0862">Zinc</keyword>
<dbReference type="PRINTS" id="PR00417">
    <property type="entry name" value="PRTPISMRASEI"/>
</dbReference>
<evidence type="ECO:0000256" key="6">
    <source>
        <dbReference type="ARBA" id="ARBA00022842"/>
    </source>
</evidence>
<dbReference type="PANTHER" id="PTHR42785">
    <property type="entry name" value="DNA TOPOISOMERASE, TYPE IA, CORE"/>
    <property type="match status" value="1"/>
</dbReference>
<dbReference type="SMART" id="SM00493">
    <property type="entry name" value="TOPRIM"/>
    <property type="match status" value="1"/>
</dbReference>
<evidence type="ECO:0000256" key="4">
    <source>
        <dbReference type="ARBA" id="ARBA00022771"/>
    </source>
</evidence>
<dbReference type="NCBIfam" id="TIGR01051">
    <property type="entry name" value="topA_bact"/>
    <property type="match status" value="1"/>
</dbReference>
<proteinExistence type="inferred from homology"/>
<dbReference type="InterPro" id="IPR023405">
    <property type="entry name" value="Topo_IA_core_domain"/>
</dbReference>
<evidence type="ECO:0000256" key="9">
    <source>
        <dbReference type="ARBA" id="ARBA00023235"/>
    </source>
</evidence>
<feature type="site" description="Interaction with DNA" evidence="10">
    <location>
        <position position="492"/>
    </location>
</feature>
<keyword evidence="9 10" id="KW-0413">Isomerase</keyword>
<dbReference type="Pfam" id="PF01751">
    <property type="entry name" value="Toprim"/>
    <property type="match status" value="1"/>
</dbReference>
<dbReference type="CDD" id="cd00186">
    <property type="entry name" value="TOP1Ac"/>
    <property type="match status" value="1"/>
</dbReference>
<dbReference type="InterPro" id="IPR013824">
    <property type="entry name" value="Topo_IA_cen_sub1"/>
</dbReference>
<dbReference type="SMART" id="SM00436">
    <property type="entry name" value="TOP1Bc"/>
    <property type="match status" value="1"/>
</dbReference>
<dbReference type="PROSITE" id="PS00396">
    <property type="entry name" value="TOPO_IA_1"/>
    <property type="match status" value="1"/>
</dbReference>
<accession>A0A1C6HRP3</accession>
<evidence type="ECO:0000256" key="8">
    <source>
        <dbReference type="ARBA" id="ARBA00023125"/>
    </source>
</evidence>
<keyword evidence="8 10" id="KW-0238">DNA-binding</keyword>
<dbReference type="InterPro" id="IPR013498">
    <property type="entry name" value="Topo_IA_Znf"/>
</dbReference>
<organism evidence="13">
    <name type="scientific">uncultured Anaerotruncus sp</name>
    <dbReference type="NCBI Taxonomy" id="905011"/>
    <lineage>
        <taxon>Bacteria</taxon>
        <taxon>Bacillati</taxon>
        <taxon>Bacillota</taxon>
        <taxon>Clostridia</taxon>
        <taxon>Eubacteriales</taxon>
        <taxon>Oscillospiraceae</taxon>
        <taxon>Anaerotruncus</taxon>
        <taxon>environmental samples</taxon>
    </lineage>
</organism>
<feature type="site" description="Interaction with DNA" evidence="10">
    <location>
        <position position="139"/>
    </location>
</feature>
<dbReference type="InterPro" id="IPR013825">
    <property type="entry name" value="Topo_IA_cen_sub2"/>
</dbReference>
<keyword evidence="7 10" id="KW-0799">Topoisomerase</keyword>
<evidence type="ECO:0000313" key="13">
    <source>
        <dbReference type="EMBL" id="SCJ59945.1"/>
    </source>
</evidence>
<dbReference type="GO" id="GO:0003917">
    <property type="term" value="F:DNA topoisomerase type I (single strand cut, ATP-independent) activity"/>
    <property type="evidence" value="ECO:0007669"/>
    <property type="project" value="UniProtKB-UniRule"/>
</dbReference>
<comment type="similarity">
    <text evidence="2 10">Belongs to the type IA topoisomerase family.</text>
</comment>
<dbReference type="EMBL" id="FMHG01000001">
    <property type="protein sequence ID" value="SCJ59945.1"/>
    <property type="molecule type" value="Genomic_DNA"/>
</dbReference>
<feature type="region of interest" description="Interaction with DNA" evidence="10">
    <location>
        <begin position="162"/>
        <end position="167"/>
    </location>
</feature>
<keyword evidence="4" id="KW-0863">Zinc-finger</keyword>
<feature type="site" description="Interaction with DNA" evidence="10">
    <location>
        <position position="138"/>
    </location>
</feature>
<evidence type="ECO:0000256" key="10">
    <source>
        <dbReference type="HAMAP-Rule" id="MF_00952"/>
    </source>
</evidence>
<feature type="active site" description="O-(5'-phospho-DNA)-tyrosine intermediate" evidence="10">
    <location>
        <position position="299"/>
    </location>
</feature>
<evidence type="ECO:0000259" key="12">
    <source>
        <dbReference type="PROSITE" id="PS52039"/>
    </source>
</evidence>
<dbReference type="CDD" id="cd03363">
    <property type="entry name" value="TOPRIM_TopoIA_TopoI"/>
    <property type="match status" value="1"/>
</dbReference>